<keyword evidence="5" id="KW-0472">Membrane</keyword>
<reference evidence="12 13" key="1">
    <citation type="journal article" date="2021" name="Elife">
        <title>Chloroplast acquisition without the gene transfer in kleptoplastic sea slugs, Plakobranchus ocellatus.</title>
        <authorList>
            <person name="Maeda T."/>
            <person name="Takahashi S."/>
            <person name="Yoshida T."/>
            <person name="Shimamura S."/>
            <person name="Takaki Y."/>
            <person name="Nagai Y."/>
            <person name="Toyoda A."/>
            <person name="Suzuki Y."/>
            <person name="Arimoto A."/>
            <person name="Ishii H."/>
            <person name="Satoh N."/>
            <person name="Nishiyama T."/>
            <person name="Hasebe M."/>
            <person name="Maruyama T."/>
            <person name="Minagawa J."/>
            <person name="Obokata J."/>
            <person name="Shigenobu S."/>
        </authorList>
    </citation>
    <scope>NUCLEOTIDE SEQUENCE [LARGE SCALE GENOMIC DNA]</scope>
</reference>
<evidence type="ECO:0000256" key="2">
    <source>
        <dbReference type="ARBA" id="ARBA00004308"/>
    </source>
</evidence>
<evidence type="ECO:0000256" key="10">
    <source>
        <dbReference type="SAM" id="MobiDB-lite"/>
    </source>
</evidence>
<evidence type="ECO:0000256" key="8">
    <source>
        <dbReference type="ARBA" id="ARBA00023288"/>
    </source>
</evidence>
<dbReference type="GO" id="GO:0045121">
    <property type="term" value="C:membrane raft"/>
    <property type="evidence" value="ECO:0007669"/>
    <property type="project" value="InterPro"/>
</dbReference>
<keyword evidence="3" id="KW-0519">Myristate</keyword>
<dbReference type="InterPro" id="IPR002130">
    <property type="entry name" value="Cyclophilin-type_PPIase_dom"/>
</dbReference>
<dbReference type="Gene3D" id="2.40.100.10">
    <property type="entry name" value="Cyclophilin-like"/>
    <property type="match status" value="1"/>
</dbReference>
<dbReference type="GO" id="GO:0071986">
    <property type="term" value="C:Ragulator complex"/>
    <property type="evidence" value="ECO:0007669"/>
    <property type="project" value="InterPro"/>
</dbReference>
<comment type="subcellular location">
    <subcellularLocation>
        <location evidence="2">Endomembrane system</location>
    </subcellularLocation>
</comment>
<dbReference type="EMBL" id="BMAT01013881">
    <property type="protein sequence ID" value="GFS22031.1"/>
    <property type="molecule type" value="Genomic_DNA"/>
</dbReference>
<organism evidence="12 13">
    <name type="scientific">Elysia marginata</name>
    <dbReference type="NCBI Taxonomy" id="1093978"/>
    <lineage>
        <taxon>Eukaryota</taxon>
        <taxon>Metazoa</taxon>
        <taxon>Spiralia</taxon>
        <taxon>Lophotrochozoa</taxon>
        <taxon>Mollusca</taxon>
        <taxon>Gastropoda</taxon>
        <taxon>Heterobranchia</taxon>
        <taxon>Euthyneura</taxon>
        <taxon>Panpulmonata</taxon>
        <taxon>Sacoglossa</taxon>
        <taxon>Placobranchoidea</taxon>
        <taxon>Plakobranchidae</taxon>
        <taxon>Elysia</taxon>
    </lineage>
</organism>
<evidence type="ECO:0000313" key="13">
    <source>
        <dbReference type="Proteomes" id="UP000762676"/>
    </source>
</evidence>
<dbReference type="InterPro" id="IPR029000">
    <property type="entry name" value="Cyclophilin-like_dom_sf"/>
</dbReference>
<evidence type="ECO:0000256" key="1">
    <source>
        <dbReference type="ARBA" id="ARBA00000971"/>
    </source>
</evidence>
<feature type="domain" description="PPIase cyclophilin-type" evidence="11">
    <location>
        <begin position="7"/>
        <end position="170"/>
    </location>
</feature>
<evidence type="ECO:0000256" key="3">
    <source>
        <dbReference type="ARBA" id="ARBA00022707"/>
    </source>
</evidence>
<dbReference type="Pfam" id="PF15454">
    <property type="entry name" value="LAMTOR"/>
    <property type="match status" value="1"/>
</dbReference>
<dbReference type="AlphaFoldDB" id="A0AAV4JKY7"/>
<dbReference type="GO" id="GO:0042632">
    <property type="term" value="P:cholesterol homeostasis"/>
    <property type="evidence" value="ECO:0007669"/>
    <property type="project" value="InterPro"/>
</dbReference>
<dbReference type="PROSITE" id="PS50072">
    <property type="entry name" value="CSA_PPIASE_2"/>
    <property type="match status" value="1"/>
</dbReference>
<keyword evidence="7 9" id="KW-0413">Isomerase</keyword>
<dbReference type="PANTHER" id="PTHR11071">
    <property type="entry name" value="PEPTIDYL-PROLYL CIS-TRANS ISOMERASE"/>
    <property type="match status" value="1"/>
</dbReference>
<keyword evidence="4 9" id="KW-0697">Rotamase</keyword>
<dbReference type="GO" id="GO:0016018">
    <property type="term" value="F:cyclosporin A binding"/>
    <property type="evidence" value="ECO:0007669"/>
    <property type="project" value="TreeGrafter"/>
</dbReference>
<comment type="caution">
    <text evidence="12">The sequence shown here is derived from an EMBL/GenBank/DDBJ whole genome shotgun (WGS) entry which is preliminary data.</text>
</comment>
<feature type="region of interest" description="Disordered" evidence="10">
    <location>
        <begin position="139"/>
        <end position="174"/>
    </location>
</feature>
<dbReference type="GO" id="GO:0016197">
    <property type="term" value="P:endosomal transport"/>
    <property type="evidence" value="ECO:0007669"/>
    <property type="project" value="InterPro"/>
</dbReference>
<dbReference type="GO" id="GO:0007040">
    <property type="term" value="P:lysosome organization"/>
    <property type="evidence" value="ECO:0007669"/>
    <property type="project" value="InterPro"/>
</dbReference>
<name>A0AAV4JKY7_9GAST</name>
<dbReference type="GO" id="GO:0006457">
    <property type="term" value="P:protein folding"/>
    <property type="evidence" value="ECO:0007669"/>
    <property type="project" value="TreeGrafter"/>
</dbReference>
<protein>
    <recommendedName>
        <fullName evidence="9">Peptidyl-prolyl cis-trans isomerase</fullName>
        <shortName evidence="9">PPIase</shortName>
        <ecNumber evidence="9">5.2.1.8</ecNumber>
    </recommendedName>
</protein>
<dbReference type="SUPFAM" id="SSF50891">
    <property type="entry name" value="Cyclophilin-like"/>
    <property type="match status" value="1"/>
</dbReference>
<dbReference type="EC" id="5.2.1.8" evidence="9"/>
<dbReference type="PRINTS" id="PR00153">
    <property type="entry name" value="CSAPPISMRASE"/>
</dbReference>
<comment type="similarity">
    <text evidence="9">Belongs to the cyclophilin-type PPIase family.</text>
</comment>
<comment type="function">
    <text evidence="9">PPIases accelerate the folding of proteins. It catalyzes the cis-trans isomerization of proline imidic peptide bonds in oligopeptides.</text>
</comment>
<evidence type="ECO:0000313" key="12">
    <source>
        <dbReference type="EMBL" id="GFS22031.1"/>
    </source>
</evidence>
<dbReference type="InterPro" id="IPR028209">
    <property type="entry name" value="LAMTOR1/MEH1"/>
</dbReference>
<feature type="compositionally biased region" description="Polar residues" evidence="10">
    <location>
        <begin position="150"/>
        <end position="167"/>
    </location>
</feature>
<sequence length="285" mass="31297">MKFPLVFLNVSQRGRHMGTVVIELFGDVPKTAENFRVLCTGERGTNLTYKGCPFHYIVPGVMCRSGDFIHHDGTGGKSIYGAPFEDENFLHTHSGPGIVSMANSGKDTNTSQFQILAKKAPWLDGKNVVFGRVVPQTNERTPLLDPSQADHIQQIQGGRASRNSIGPNQKGDEQSEFTRILRQTAINVIDVTSSESQNMEQGEMQDRATQYSNRLNMVLSASGRSRVFQPNLPTGITSPQMTLTAPPVVLTDVHLISNFSEKCSAAAREIKIQHKESLVVTFGVP</sequence>
<comment type="catalytic activity">
    <reaction evidence="1 9">
        <text>[protein]-peptidylproline (omega=180) = [protein]-peptidylproline (omega=0)</text>
        <dbReference type="Rhea" id="RHEA:16237"/>
        <dbReference type="Rhea" id="RHEA-COMP:10747"/>
        <dbReference type="Rhea" id="RHEA-COMP:10748"/>
        <dbReference type="ChEBI" id="CHEBI:83833"/>
        <dbReference type="ChEBI" id="CHEBI:83834"/>
        <dbReference type="EC" id="5.2.1.8"/>
    </reaction>
</comment>
<evidence type="ECO:0000256" key="9">
    <source>
        <dbReference type="RuleBase" id="RU363019"/>
    </source>
</evidence>
<dbReference type="FunFam" id="2.40.100.10:FF:000025">
    <property type="entry name" value="Peptidyl-prolyl cis-trans isomerase CYP19-2"/>
    <property type="match status" value="1"/>
</dbReference>
<proteinExistence type="inferred from homology"/>
<dbReference type="GO" id="GO:0032008">
    <property type="term" value="P:positive regulation of TOR signaling"/>
    <property type="evidence" value="ECO:0007669"/>
    <property type="project" value="InterPro"/>
</dbReference>
<dbReference type="GO" id="GO:0071230">
    <property type="term" value="P:cellular response to amino acid stimulus"/>
    <property type="evidence" value="ECO:0007669"/>
    <property type="project" value="InterPro"/>
</dbReference>
<evidence type="ECO:0000256" key="4">
    <source>
        <dbReference type="ARBA" id="ARBA00023110"/>
    </source>
</evidence>
<dbReference type="Pfam" id="PF00160">
    <property type="entry name" value="Pro_isomerase"/>
    <property type="match status" value="1"/>
</dbReference>
<gene>
    <name evidence="12" type="ORF">ElyMa_006940000</name>
</gene>
<keyword evidence="6" id="KW-0564">Palmitate</keyword>
<dbReference type="GO" id="GO:0003755">
    <property type="term" value="F:peptidyl-prolyl cis-trans isomerase activity"/>
    <property type="evidence" value="ECO:0007669"/>
    <property type="project" value="UniProtKB-UniRule"/>
</dbReference>
<evidence type="ECO:0000256" key="6">
    <source>
        <dbReference type="ARBA" id="ARBA00023139"/>
    </source>
</evidence>
<dbReference type="Proteomes" id="UP000762676">
    <property type="component" value="Unassembled WGS sequence"/>
</dbReference>
<keyword evidence="13" id="KW-1185">Reference proteome</keyword>
<accession>A0AAV4JKY7</accession>
<evidence type="ECO:0000256" key="5">
    <source>
        <dbReference type="ARBA" id="ARBA00023136"/>
    </source>
</evidence>
<dbReference type="GO" id="GO:0031902">
    <property type="term" value="C:late endosome membrane"/>
    <property type="evidence" value="ECO:0007669"/>
    <property type="project" value="InterPro"/>
</dbReference>
<dbReference type="GO" id="GO:0043410">
    <property type="term" value="P:positive regulation of MAPK cascade"/>
    <property type="evidence" value="ECO:0007669"/>
    <property type="project" value="InterPro"/>
</dbReference>
<evidence type="ECO:0000256" key="7">
    <source>
        <dbReference type="ARBA" id="ARBA00023235"/>
    </source>
</evidence>
<dbReference type="PANTHER" id="PTHR11071:SF561">
    <property type="entry name" value="PEPTIDYL-PROLYL CIS-TRANS ISOMERASE D-RELATED"/>
    <property type="match status" value="1"/>
</dbReference>
<keyword evidence="8" id="KW-0449">Lipoprotein</keyword>
<dbReference type="GO" id="GO:0001919">
    <property type="term" value="P:regulation of receptor recycling"/>
    <property type="evidence" value="ECO:0007669"/>
    <property type="project" value="InterPro"/>
</dbReference>
<dbReference type="SMART" id="SM01262">
    <property type="entry name" value="LAMTOR"/>
    <property type="match status" value="1"/>
</dbReference>
<evidence type="ECO:0000259" key="11">
    <source>
        <dbReference type="PROSITE" id="PS50072"/>
    </source>
</evidence>